<dbReference type="Pfam" id="PF07993">
    <property type="entry name" value="NAD_binding_4"/>
    <property type="match status" value="1"/>
</dbReference>
<comment type="caution">
    <text evidence="2">The sequence shown here is derived from an EMBL/GenBank/DDBJ whole genome shotgun (WGS) entry which is preliminary data.</text>
</comment>
<protein>
    <submittedName>
        <fullName evidence="2">SDR family oxidoreductase</fullName>
    </submittedName>
</protein>
<dbReference type="InterPro" id="IPR036291">
    <property type="entry name" value="NAD(P)-bd_dom_sf"/>
</dbReference>
<keyword evidence="3" id="KW-1185">Reference proteome</keyword>
<name>A0A939PRG3_9ACTN</name>
<dbReference type="InterPro" id="IPR013120">
    <property type="entry name" value="FAR_NAD-bd"/>
</dbReference>
<dbReference type="GO" id="GO:0004029">
    <property type="term" value="F:aldehyde dehydrogenase (NAD+) activity"/>
    <property type="evidence" value="ECO:0007669"/>
    <property type="project" value="TreeGrafter"/>
</dbReference>
<dbReference type="RefSeq" id="WP_208261426.1">
    <property type="nucleotide sequence ID" value="NZ_JAGEOJ010000020.1"/>
</dbReference>
<sequence>MNERHAVIFGATGLIGRHVTLELIRSGVRVTTATRSEDSYERLSKWIIEHGEQPPADLRDSPATGGVTEVYHCAGAYRFGMPADEARRANVDGTATIVEFAASLPRLRRLVYVSGYRVGGQDPSQIPWSAEQRRKTYAALGGYEASKVEADAVFQATANRLNVPWTIVNPCSVIGDSATGESDQYVGLATNVKEIHQGTMPALPGNSTTFVPVVTVDYLARFMTLLPLDEATAGNSYWVLDDATPPLPELLALIARHYGVKVPRLRVPVPVLRRLPRWLTKADPETLTFLSSDRYPTGPANAFAARHGLAMPDVETSLLRWADHMAAHRFGEVKDVTYAT</sequence>
<dbReference type="EMBL" id="JAGEOJ010000020">
    <property type="protein sequence ID" value="MBO2453406.1"/>
    <property type="molecule type" value="Genomic_DNA"/>
</dbReference>
<evidence type="ECO:0000313" key="3">
    <source>
        <dbReference type="Proteomes" id="UP000669179"/>
    </source>
</evidence>
<dbReference type="AlphaFoldDB" id="A0A939PRG3"/>
<proteinExistence type="predicted"/>
<dbReference type="SUPFAM" id="SSF51735">
    <property type="entry name" value="NAD(P)-binding Rossmann-fold domains"/>
    <property type="match status" value="1"/>
</dbReference>
<dbReference type="InterPro" id="IPR051783">
    <property type="entry name" value="NAD(P)-dependent_oxidoreduct"/>
</dbReference>
<gene>
    <name evidence="2" type="ORF">J4573_40380</name>
</gene>
<evidence type="ECO:0000313" key="2">
    <source>
        <dbReference type="EMBL" id="MBO2453406.1"/>
    </source>
</evidence>
<dbReference type="PANTHER" id="PTHR48079">
    <property type="entry name" value="PROTEIN YEEZ"/>
    <property type="match status" value="1"/>
</dbReference>
<accession>A0A939PRG3</accession>
<reference evidence="2" key="1">
    <citation type="submission" date="2021-03" db="EMBL/GenBank/DDBJ databases">
        <authorList>
            <person name="Kanchanasin P."/>
            <person name="Saeng-In P."/>
            <person name="Phongsopitanun W."/>
            <person name="Yuki M."/>
            <person name="Kudo T."/>
            <person name="Ohkuma M."/>
            <person name="Tanasupawat S."/>
        </authorList>
    </citation>
    <scope>NUCLEOTIDE SEQUENCE</scope>
    <source>
        <strain evidence="2">GKU 128</strain>
    </source>
</reference>
<organism evidence="2 3">
    <name type="scientific">Actinomadura barringtoniae</name>
    <dbReference type="NCBI Taxonomy" id="1427535"/>
    <lineage>
        <taxon>Bacteria</taxon>
        <taxon>Bacillati</taxon>
        <taxon>Actinomycetota</taxon>
        <taxon>Actinomycetes</taxon>
        <taxon>Streptosporangiales</taxon>
        <taxon>Thermomonosporaceae</taxon>
        <taxon>Actinomadura</taxon>
    </lineage>
</organism>
<dbReference type="PANTHER" id="PTHR48079:SF6">
    <property type="entry name" value="NAD(P)-BINDING DOMAIN-CONTAINING PROTEIN-RELATED"/>
    <property type="match status" value="1"/>
</dbReference>
<evidence type="ECO:0000259" key="1">
    <source>
        <dbReference type="Pfam" id="PF07993"/>
    </source>
</evidence>
<dbReference type="Proteomes" id="UP000669179">
    <property type="component" value="Unassembled WGS sequence"/>
</dbReference>
<dbReference type="Gene3D" id="3.40.50.720">
    <property type="entry name" value="NAD(P)-binding Rossmann-like Domain"/>
    <property type="match status" value="1"/>
</dbReference>
<feature type="domain" description="Thioester reductase (TE)" evidence="1">
    <location>
        <begin position="66"/>
        <end position="223"/>
    </location>
</feature>
<dbReference type="GO" id="GO:0005737">
    <property type="term" value="C:cytoplasm"/>
    <property type="evidence" value="ECO:0007669"/>
    <property type="project" value="TreeGrafter"/>
</dbReference>